<accession>A0AB33KCV3</accession>
<evidence type="ECO:0000256" key="1">
    <source>
        <dbReference type="SAM" id="Phobius"/>
    </source>
</evidence>
<dbReference type="Pfam" id="PF20059">
    <property type="entry name" value="DUF6458"/>
    <property type="match status" value="1"/>
</dbReference>
<gene>
    <name evidence="3" type="ORF">KCMC57_55780</name>
</gene>
<dbReference type="RefSeq" id="WP_407991349.1">
    <property type="nucleotide sequence ID" value="NZ_AP035881.2"/>
</dbReference>
<organism evidence="3">
    <name type="scientific">Kitasatospora sp. CMC57</name>
    <dbReference type="NCBI Taxonomy" id="3231513"/>
    <lineage>
        <taxon>Bacteria</taxon>
        <taxon>Bacillati</taxon>
        <taxon>Actinomycetota</taxon>
        <taxon>Actinomycetes</taxon>
        <taxon>Kitasatosporales</taxon>
        <taxon>Streptomycetaceae</taxon>
        <taxon>Kitasatospora</taxon>
    </lineage>
</organism>
<dbReference type="AlphaFoldDB" id="A0AB33KCV3"/>
<keyword evidence="1" id="KW-0812">Transmembrane</keyword>
<evidence type="ECO:0000313" key="3">
    <source>
        <dbReference type="EMBL" id="BFP49210.1"/>
    </source>
</evidence>
<feature type="transmembrane region" description="Helical" evidence="1">
    <location>
        <begin position="29"/>
        <end position="50"/>
    </location>
</feature>
<dbReference type="EMBL" id="AP035881">
    <property type="protein sequence ID" value="BFP49210.1"/>
    <property type="molecule type" value="Genomic_DNA"/>
</dbReference>
<reference evidence="3" key="1">
    <citation type="submission" date="2024-07" db="EMBL/GenBank/DDBJ databases">
        <title>Complete genome sequences of cellulolytic bacteria, Kitasatospora sp. CMC57 and Streptomyces sp. CMC78, isolated from Japanese agricultural soil.</title>
        <authorList>
            <person name="Hashimoto T."/>
            <person name="Ito M."/>
            <person name="Iwamoto M."/>
            <person name="Fukahori D."/>
            <person name="Shoda T."/>
            <person name="Sakoda M."/>
            <person name="Morohoshi T."/>
            <person name="Mitsuboshi M."/>
            <person name="Nishizawa T."/>
        </authorList>
    </citation>
    <scope>NUCLEOTIDE SEQUENCE</scope>
    <source>
        <strain evidence="3">CMC57</strain>
    </source>
</reference>
<name>A0AB33KCV3_9ACTN</name>
<keyword evidence="1" id="KW-0472">Membrane</keyword>
<protein>
    <submittedName>
        <fullName evidence="3">DUF6458 family protein</fullName>
    </submittedName>
</protein>
<sequence length="76" mass="8329">MGIGGCIGLFALGAILTFGVDWKVSGVNIDMVGVILMIAGLLGLVVYARIYRRRRLLGGRAVESPVVEERRYYDEL</sequence>
<keyword evidence="1" id="KW-1133">Transmembrane helix</keyword>
<dbReference type="InterPro" id="IPR045597">
    <property type="entry name" value="DUF6458"/>
</dbReference>
<feature type="domain" description="DUF6458" evidence="2">
    <location>
        <begin position="1"/>
        <end position="55"/>
    </location>
</feature>
<evidence type="ECO:0000259" key="2">
    <source>
        <dbReference type="Pfam" id="PF20059"/>
    </source>
</evidence>
<proteinExistence type="predicted"/>